<gene>
    <name evidence="1" type="ORF">LIER_36556</name>
</gene>
<sequence>MLSQARKEAHFWWTGSDKDRGIHWRSWELLCGDKLKGGMGFKDLGCMNLALLAKHGWRIVTRQASLVYKGRQVLHKGTRWRVGDGKSINIWKYPWVSRSTDFYHRGPRDTEFSRVSQLINNGQLDLEKVSKVLGNDVAKQVVAIPLSRHHIRNFLKSIW</sequence>
<proteinExistence type="predicted"/>
<accession>A0AAV3P834</accession>
<reference evidence="1 2" key="1">
    <citation type="submission" date="2024-01" db="EMBL/GenBank/DDBJ databases">
        <title>The complete chloroplast genome sequence of Lithospermum erythrorhizon: insights into the phylogenetic relationship among Boraginaceae species and the maternal lineages of purple gromwells.</title>
        <authorList>
            <person name="Okada T."/>
            <person name="Watanabe K."/>
        </authorList>
    </citation>
    <scope>NUCLEOTIDE SEQUENCE [LARGE SCALE GENOMIC DNA]</scope>
</reference>
<evidence type="ECO:0000313" key="1">
    <source>
        <dbReference type="EMBL" id="GAA0147645.1"/>
    </source>
</evidence>
<comment type="caution">
    <text evidence="1">The sequence shown here is derived from an EMBL/GenBank/DDBJ whole genome shotgun (WGS) entry which is preliminary data.</text>
</comment>
<dbReference type="Proteomes" id="UP001454036">
    <property type="component" value="Unassembled WGS sequence"/>
</dbReference>
<keyword evidence="2" id="KW-1185">Reference proteome</keyword>
<evidence type="ECO:0000313" key="2">
    <source>
        <dbReference type="Proteomes" id="UP001454036"/>
    </source>
</evidence>
<protein>
    <submittedName>
        <fullName evidence="1">Uncharacterized protein</fullName>
    </submittedName>
</protein>
<dbReference type="EMBL" id="BAABME010016835">
    <property type="protein sequence ID" value="GAA0147645.1"/>
    <property type="molecule type" value="Genomic_DNA"/>
</dbReference>
<name>A0AAV3P834_LITER</name>
<organism evidence="1 2">
    <name type="scientific">Lithospermum erythrorhizon</name>
    <name type="common">Purple gromwell</name>
    <name type="synonym">Lithospermum officinale var. erythrorhizon</name>
    <dbReference type="NCBI Taxonomy" id="34254"/>
    <lineage>
        <taxon>Eukaryota</taxon>
        <taxon>Viridiplantae</taxon>
        <taxon>Streptophyta</taxon>
        <taxon>Embryophyta</taxon>
        <taxon>Tracheophyta</taxon>
        <taxon>Spermatophyta</taxon>
        <taxon>Magnoliopsida</taxon>
        <taxon>eudicotyledons</taxon>
        <taxon>Gunneridae</taxon>
        <taxon>Pentapetalae</taxon>
        <taxon>asterids</taxon>
        <taxon>lamiids</taxon>
        <taxon>Boraginales</taxon>
        <taxon>Boraginaceae</taxon>
        <taxon>Boraginoideae</taxon>
        <taxon>Lithospermeae</taxon>
        <taxon>Lithospermum</taxon>
    </lineage>
</organism>
<dbReference type="AlphaFoldDB" id="A0AAV3P834"/>